<dbReference type="Gene3D" id="3.40.50.300">
    <property type="entry name" value="P-loop containing nucleotide triphosphate hydrolases"/>
    <property type="match status" value="1"/>
</dbReference>
<evidence type="ECO:0000256" key="2">
    <source>
        <dbReference type="ARBA" id="ARBA00022741"/>
    </source>
</evidence>
<dbReference type="InterPro" id="IPR027417">
    <property type="entry name" value="P-loop_NTPase"/>
</dbReference>
<keyword evidence="3 5" id="KW-0067">ATP-binding</keyword>
<dbReference type="CDD" id="cd03230">
    <property type="entry name" value="ABC_DR_subfamily_A"/>
    <property type="match status" value="1"/>
</dbReference>
<dbReference type="GO" id="GO:0005524">
    <property type="term" value="F:ATP binding"/>
    <property type="evidence" value="ECO:0007669"/>
    <property type="project" value="UniProtKB-KW"/>
</dbReference>
<dbReference type="Pfam" id="PF00005">
    <property type="entry name" value="ABC_tran"/>
    <property type="match status" value="1"/>
</dbReference>
<name>A0A450TFY4_9GAMM</name>
<dbReference type="PANTHER" id="PTHR42939:SF1">
    <property type="entry name" value="ABC TRANSPORTER ATP-BINDING PROTEIN ALBC-RELATED"/>
    <property type="match status" value="1"/>
</dbReference>
<evidence type="ECO:0000313" key="5">
    <source>
        <dbReference type="EMBL" id="VFJ66064.1"/>
    </source>
</evidence>
<keyword evidence="2" id="KW-0547">Nucleotide-binding</keyword>
<keyword evidence="1" id="KW-0813">Transport</keyword>
<feature type="domain" description="ABC transporter" evidence="4">
    <location>
        <begin position="10"/>
        <end position="240"/>
    </location>
</feature>
<dbReference type="SMART" id="SM00382">
    <property type="entry name" value="AAA"/>
    <property type="match status" value="1"/>
</dbReference>
<protein>
    <submittedName>
        <fullName evidence="5">ABC-2 type transport system ATP-binding protein</fullName>
    </submittedName>
</protein>
<dbReference type="GO" id="GO:0016887">
    <property type="term" value="F:ATP hydrolysis activity"/>
    <property type="evidence" value="ECO:0007669"/>
    <property type="project" value="InterPro"/>
</dbReference>
<dbReference type="EMBL" id="CAADFD010000111">
    <property type="protein sequence ID" value="VFJ66064.1"/>
    <property type="molecule type" value="Genomic_DNA"/>
</dbReference>
<dbReference type="InterPro" id="IPR017871">
    <property type="entry name" value="ABC_transporter-like_CS"/>
</dbReference>
<accession>A0A450TFY4</accession>
<dbReference type="InterPro" id="IPR051782">
    <property type="entry name" value="ABC_Transporter_VariousFunc"/>
</dbReference>
<dbReference type="PROSITE" id="PS50893">
    <property type="entry name" value="ABC_TRANSPORTER_2"/>
    <property type="match status" value="1"/>
</dbReference>
<organism evidence="5">
    <name type="scientific">Candidatus Kentrum sp. FW</name>
    <dbReference type="NCBI Taxonomy" id="2126338"/>
    <lineage>
        <taxon>Bacteria</taxon>
        <taxon>Pseudomonadati</taxon>
        <taxon>Pseudomonadota</taxon>
        <taxon>Gammaproteobacteria</taxon>
        <taxon>Candidatus Kentrum</taxon>
    </lineage>
</organism>
<sequence>MKANREAPMLEALGLTKEFDGVRAVDRLDLSIGPGEVYGLLGPNGAGKTTTINLFLGFLRPTIGAARVCGLDVQHSPLETKRQLAFIPEQVTLYRNLSGLENLAYFTALAGQRNTDNAALRRFLNEAGLQGEAHDRRVGTYSKGMRQKVGIALALAKKASVLLLDEPTSGLDPAASFEFSELLRHLSGSGVAVLMATHDLFRAKDVATRVGLMQDGRLVLELTGEELVHADLEAIYLDHMRGTASGGLRKEAA</sequence>
<dbReference type="InterPro" id="IPR003593">
    <property type="entry name" value="AAA+_ATPase"/>
</dbReference>
<evidence type="ECO:0000256" key="1">
    <source>
        <dbReference type="ARBA" id="ARBA00022448"/>
    </source>
</evidence>
<evidence type="ECO:0000259" key="4">
    <source>
        <dbReference type="PROSITE" id="PS50893"/>
    </source>
</evidence>
<dbReference type="SUPFAM" id="SSF52540">
    <property type="entry name" value="P-loop containing nucleoside triphosphate hydrolases"/>
    <property type="match status" value="1"/>
</dbReference>
<dbReference type="PROSITE" id="PS00211">
    <property type="entry name" value="ABC_TRANSPORTER_1"/>
    <property type="match status" value="1"/>
</dbReference>
<gene>
    <name evidence="5" type="ORF">BECKFW1821B_GA0114236_111110</name>
</gene>
<dbReference type="InterPro" id="IPR003439">
    <property type="entry name" value="ABC_transporter-like_ATP-bd"/>
</dbReference>
<dbReference type="AlphaFoldDB" id="A0A450TFY4"/>
<evidence type="ECO:0000256" key="3">
    <source>
        <dbReference type="ARBA" id="ARBA00022840"/>
    </source>
</evidence>
<dbReference type="PANTHER" id="PTHR42939">
    <property type="entry name" value="ABC TRANSPORTER ATP-BINDING PROTEIN ALBC-RELATED"/>
    <property type="match status" value="1"/>
</dbReference>
<reference evidence="5" key="1">
    <citation type="submission" date="2019-02" db="EMBL/GenBank/DDBJ databases">
        <authorList>
            <person name="Gruber-Vodicka R. H."/>
            <person name="Seah K. B. B."/>
        </authorList>
    </citation>
    <scope>NUCLEOTIDE SEQUENCE</scope>
    <source>
        <strain evidence="5">BECK_BZ106</strain>
    </source>
</reference>
<proteinExistence type="predicted"/>